<name>A0A2W7NAG3_9BACT</name>
<dbReference type="RefSeq" id="WP_111446372.1">
    <property type="nucleotide sequence ID" value="NZ_QKZK01000022.1"/>
</dbReference>
<accession>A0A2W7NAG3</accession>
<dbReference type="OrthoDB" id="9782128at2"/>
<dbReference type="PANTHER" id="PTHR48100">
    <property type="entry name" value="BROAD-SPECIFICITY PHOSPHATASE YOR283W-RELATED"/>
    <property type="match status" value="1"/>
</dbReference>
<dbReference type="InterPro" id="IPR017578">
    <property type="entry name" value="Ribazole_CobC"/>
</dbReference>
<dbReference type="GO" id="GO:0009236">
    <property type="term" value="P:cobalamin biosynthetic process"/>
    <property type="evidence" value="ECO:0007669"/>
    <property type="project" value="UniProtKB-UniRule"/>
</dbReference>
<organism evidence="2 3">
    <name type="scientific">Breznakibacter xylanolyticus</name>
    <dbReference type="NCBI Taxonomy" id="990"/>
    <lineage>
        <taxon>Bacteria</taxon>
        <taxon>Pseudomonadati</taxon>
        <taxon>Bacteroidota</taxon>
        <taxon>Bacteroidia</taxon>
        <taxon>Marinilabiliales</taxon>
        <taxon>Marinilabiliaceae</taxon>
        <taxon>Breznakibacter</taxon>
    </lineage>
</organism>
<evidence type="ECO:0000313" key="2">
    <source>
        <dbReference type="EMBL" id="PZX13844.1"/>
    </source>
</evidence>
<sequence length="189" mass="21779">MILQLVRHTPPEVDAGVCYGFTDLDVDARFDQHLERIRTCLNERGLERIYSSPLKRCARLADALREHRSVVWDDRLKEMNFGAWEMLPWSAIPVEVLTHWADDLWHYAPPGGESFGDFHERVMPFFNDLFSNPTDDSLVVVTHSGVIRCVLMHCLQVPASHIFNLDLPYGCVVEVVLNGDNFRVRFVKI</sequence>
<dbReference type="InterPro" id="IPR013078">
    <property type="entry name" value="His_Pase_superF_clade-1"/>
</dbReference>
<gene>
    <name evidence="2" type="ORF">LX69_02524</name>
</gene>
<dbReference type="NCBIfam" id="TIGR03162">
    <property type="entry name" value="ribazole_cobC"/>
    <property type="match status" value="1"/>
</dbReference>
<dbReference type="SUPFAM" id="SSF53254">
    <property type="entry name" value="Phosphoglycerate mutase-like"/>
    <property type="match status" value="1"/>
</dbReference>
<dbReference type="Proteomes" id="UP000249239">
    <property type="component" value="Unassembled WGS sequence"/>
</dbReference>
<proteinExistence type="predicted"/>
<dbReference type="Pfam" id="PF00300">
    <property type="entry name" value="His_Phos_1"/>
    <property type="match status" value="1"/>
</dbReference>
<protein>
    <recommendedName>
        <fullName evidence="1">Alpha-ribazole phosphatase</fullName>
        <ecNumber evidence="1">3.1.3.73</ecNumber>
    </recommendedName>
</protein>
<reference evidence="2 3" key="1">
    <citation type="submission" date="2018-06" db="EMBL/GenBank/DDBJ databases">
        <title>Genomic Encyclopedia of Archaeal and Bacterial Type Strains, Phase II (KMG-II): from individual species to whole genera.</title>
        <authorList>
            <person name="Goeker M."/>
        </authorList>
    </citation>
    <scope>NUCLEOTIDE SEQUENCE [LARGE SCALE GENOMIC DNA]</scope>
    <source>
        <strain evidence="2 3">DSM 6779</strain>
    </source>
</reference>
<dbReference type="EC" id="3.1.3.73" evidence="1"/>
<dbReference type="EMBL" id="QKZK01000022">
    <property type="protein sequence ID" value="PZX13844.1"/>
    <property type="molecule type" value="Genomic_DNA"/>
</dbReference>
<dbReference type="CDD" id="cd07067">
    <property type="entry name" value="HP_PGM_like"/>
    <property type="match status" value="1"/>
</dbReference>
<evidence type="ECO:0000256" key="1">
    <source>
        <dbReference type="NCBIfam" id="TIGR03162"/>
    </source>
</evidence>
<dbReference type="InterPro" id="IPR029033">
    <property type="entry name" value="His_PPase_superfam"/>
</dbReference>
<dbReference type="GO" id="GO:0005737">
    <property type="term" value="C:cytoplasm"/>
    <property type="evidence" value="ECO:0007669"/>
    <property type="project" value="TreeGrafter"/>
</dbReference>
<evidence type="ECO:0000313" key="3">
    <source>
        <dbReference type="Proteomes" id="UP000249239"/>
    </source>
</evidence>
<dbReference type="Gene3D" id="3.40.50.1240">
    <property type="entry name" value="Phosphoglycerate mutase-like"/>
    <property type="match status" value="1"/>
</dbReference>
<dbReference type="AlphaFoldDB" id="A0A2W7NAG3"/>
<dbReference type="PANTHER" id="PTHR48100:SF1">
    <property type="entry name" value="HISTIDINE PHOSPHATASE FAMILY PROTEIN-RELATED"/>
    <property type="match status" value="1"/>
</dbReference>
<keyword evidence="3" id="KW-1185">Reference proteome</keyword>
<dbReference type="InterPro" id="IPR050275">
    <property type="entry name" value="PGM_Phosphatase"/>
</dbReference>
<comment type="caution">
    <text evidence="2">The sequence shown here is derived from an EMBL/GenBank/DDBJ whole genome shotgun (WGS) entry which is preliminary data.</text>
</comment>
<dbReference type="GO" id="GO:0043755">
    <property type="term" value="F:alpha-ribazole phosphatase activity"/>
    <property type="evidence" value="ECO:0007669"/>
    <property type="project" value="UniProtKB-UniRule"/>
</dbReference>
<dbReference type="SMART" id="SM00855">
    <property type="entry name" value="PGAM"/>
    <property type="match status" value="1"/>
</dbReference>